<organism evidence="1 2">
    <name type="scientific">Aphis craccivora</name>
    <name type="common">Cowpea aphid</name>
    <dbReference type="NCBI Taxonomy" id="307492"/>
    <lineage>
        <taxon>Eukaryota</taxon>
        <taxon>Metazoa</taxon>
        <taxon>Ecdysozoa</taxon>
        <taxon>Arthropoda</taxon>
        <taxon>Hexapoda</taxon>
        <taxon>Insecta</taxon>
        <taxon>Pterygota</taxon>
        <taxon>Neoptera</taxon>
        <taxon>Paraneoptera</taxon>
        <taxon>Hemiptera</taxon>
        <taxon>Sternorrhyncha</taxon>
        <taxon>Aphidomorpha</taxon>
        <taxon>Aphidoidea</taxon>
        <taxon>Aphididae</taxon>
        <taxon>Aphidini</taxon>
        <taxon>Aphis</taxon>
        <taxon>Aphis</taxon>
    </lineage>
</organism>
<proteinExistence type="predicted"/>
<dbReference type="Proteomes" id="UP000478052">
    <property type="component" value="Unassembled WGS sequence"/>
</dbReference>
<accession>A0A6G0Z583</accession>
<sequence>MYIHIIHNIIHKFTRRKELHTSAVKFTRDGGLGSVCARQSSRIYMILSRRSPRPCF</sequence>
<comment type="caution">
    <text evidence="1">The sequence shown here is derived from an EMBL/GenBank/DDBJ whole genome shotgun (WGS) entry which is preliminary data.</text>
</comment>
<dbReference type="EMBL" id="VUJU01001346">
    <property type="protein sequence ID" value="KAF0765697.1"/>
    <property type="molecule type" value="Genomic_DNA"/>
</dbReference>
<evidence type="ECO:0000313" key="2">
    <source>
        <dbReference type="Proteomes" id="UP000478052"/>
    </source>
</evidence>
<keyword evidence="2" id="KW-1185">Reference proteome</keyword>
<protein>
    <submittedName>
        <fullName evidence="1">Uncharacterized protein</fullName>
    </submittedName>
</protein>
<gene>
    <name evidence="1" type="ORF">FWK35_00012449</name>
</gene>
<reference evidence="1 2" key="1">
    <citation type="submission" date="2019-08" db="EMBL/GenBank/DDBJ databases">
        <title>Whole genome of Aphis craccivora.</title>
        <authorList>
            <person name="Voronova N.V."/>
            <person name="Shulinski R.S."/>
            <person name="Bandarenka Y.V."/>
            <person name="Zhorov D.G."/>
            <person name="Warner D."/>
        </authorList>
    </citation>
    <scope>NUCLEOTIDE SEQUENCE [LARGE SCALE GENOMIC DNA]</scope>
    <source>
        <strain evidence="1">180601</strain>
        <tissue evidence="1">Whole Body</tissue>
    </source>
</reference>
<name>A0A6G0Z583_APHCR</name>
<evidence type="ECO:0000313" key="1">
    <source>
        <dbReference type="EMBL" id="KAF0765697.1"/>
    </source>
</evidence>
<dbReference type="AlphaFoldDB" id="A0A6G0Z583"/>